<feature type="transmembrane region" description="Helical" evidence="7">
    <location>
        <begin position="100"/>
        <end position="121"/>
    </location>
</feature>
<evidence type="ECO:0000256" key="4">
    <source>
        <dbReference type="ARBA" id="ARBA00022989"/>
    </source>
</evidence>
<keyword evidence="5 7" id="KW-0472">Membrane</keyword>
<feature type="domain" description="ABC3 transporter permease C-terminal" evidence="8">
    <location>
        <begin position="332"/>
        <end position="445"/>
    </location>
</feature>
<sequence length="453" mass="46116">MFVLALRSLSGRASGFLASFLAMFLGAVILMAFGSLFDTAGEPGLDPAAQEMLTTLAAVVGGWGLILVTFAVTSTLGLSVRQRAAEMALLRNIGATPRQITRMIVSEALVLALAAVFLAIVPARAVGRVLVAWLTGSGQISGDVHHQFGGFAIHLGFGVTIAAALVAATVGARRTARMSAAASALDAATGEGRLSRKRIAAAGLLLFLGTDLAVVTATVMRGRDDFEPMATAGPASIWFSAGLALLAPALLRLTATRLTGLMERVGGVAGHLAGSNLAQRTAQLAPALMPVILFTGIATGTLYMLATDDAAGVAAGVVRTADHQHAQTTNLVVIGMILTFAAIMVVNTMVATTASRRREFGQHRLVGATSRQVLRMVAGESAVLAATGVAFGTVAALVTVIPFSIARTGSIVPGGGPVPYLVVVVIAAAIALAGSLTATRRALRVPAIEAVAA</sequence>
<feature type="transmembrane region" description="Helical" evidence="7">
    <location>
        <begin position="151"/>
        <end position="170"/>
    </location>
</feature>
<evidence type="ECO:0000256" key="6">
    <source>
        <dbReference type="ARBA" id="ARBA00038076"/>
    </source>
</evidence>
<feature type="transmembrane region" description="Helical" evidence="7">
    <location>
        <begin position="287"/>
        <end position="306"/>
    </location>
</feature>
<feature type="transmembrane region" description="Helical" evidence="7">
    <location>
        <begin position="381"/>
        <end position="406"/>
    </location>
</feature>
<comment type="similarity">
    <text evidence="6">Belongs to the ABC-4 integral membrane protein family.</text>
</comment>
<keyword evidence="3 7" id="KW-0812">Transmembrane</keyword>
<feature type="transmembrane region" description="Helical" evidence="7">
    <location>
        <begin position="235"/>
        <end position="255"/>
    </location>
</feature>
<dbReference type="RefSeq" id="WP_203890406.1">
    <property type="nucleotide sequence ID" value="NZ_BOOH01000018.1"/>
</dbReference>
<evidence type="ECO:0000256" key="5">
    <source>
        <dbReference type="ARBA" id="ARBA00023136"/>
    </source>
</evidence>
<organism evidence="9 10">
    <name type="scientific">Planobispora longispora</name>
    <dbReference type="NCBI Taxonomy" id="28887"/>
    <lineage>
        <taxon>Bacteria</taxon>
        <taxon>Bacillati</taxon>
        <taxon>Actinomycetota</taxon>
        <taxon>Actinomycetes</taxon>
        <taxon>Streptosporangiales</taxon>
        <taxon>Streptosporangiaceae</taxon>
        <taxon>Planobispora</taxon>
    </lineage>
</organism>
<evidence type="ECO:0000259" key="8">
    <source>
        <dbReference type="Pfam" id="PF02687"/>
    </source>
</evidence>
<comment type="caution">
    <text evidence="9">The sequence shown here is derived from an EMBL/GenBank/DDBJ whole genome shotgun (WGS) entry which is preliminary data.</text>
</comment>
<accession>A0A8J3W5D2</accession>
<feature type="domain" description="ABC3 transporter permease C-terminal" evidence="8">
    <location>
        <begin position="64"/>
        <end position="178"/>
    </location>
</feature>
<name>A0A8J3W5D2_9ACTN</name>
<proteinExistence type="inferred from homology"/>
<dbReference type="GO" id="GO:0022857">
    <property type="term" value="F:transmembrane transporter activity"/>
    <property type="evidence" value="ECO:0007669"/>
    <property type="project" value="TreeGrafter"/>
</dbReference>
<evidence type="ECO:0000313" key="10">
    <source>
        <dbReference type="Proteomes" id="UP000616724"/>
    </source>
</evidence>
<evidence type="ECO:0000313" key="9">
    <source>
        <dbReference type="EMBL" id="GIH75736.1"/>
    </source>
</evidence>
<dbReference type="InterPro" id="IPR003838">
    <property type="entry name" value="ABC3_permease_C"/>
</dbReference>
<keyword evidence="2" id="KW-1003">Cell membrane</keyword>
<keyword evidence="10" id="KW-1185">Reference proteome</keyword>
<dbReference type="Proteomes" id="UP000616724">
    <property type="component" value="Unassembled WGS sequence"/>
</dbReference>
<feature type="transmembrane region" description="Helical" evidence="7">
    <location>
        <begin position="16"/>
        <end position="37"/>
    </location>
</feature>
<dbReference type="InterPro" id="IPR050250">
    <property type="entry name" value="Macrolide_Exporter_MacB"/>
</dbReference>
<dbReference type="PANTHER" id="PTHR30572">
    <property type="entry name" value="MEMBRANE COMPONENT OF TRANSPORTER-RELATED"/>
    <property type="match status" value="1"/>
</dbReference>
<evidence type="ECO:0000256" key="3">
    <source>
        <dbReference type="ARBA" id="ARBA00022692"/>
    </source>
</evidence>
<feature type="transmembrane region" description="Helical" evidence="7">
    <location>
        <begin position="57"/>
        <end position="80"/>
    </location>
</feature>
<dbReference type="EMBL" id="BOOH01000018">
    <property type="protein sequence ID" value="GIH75736.1"/>
    <property type="molecule type" value="Genomic_DNA"/>
</dbReference>
<feature type="transmembrane region" description="Helical" evidence="7">
    <location>
        <begin position="418"/>
        <end position="438"/>
    </location>
</feature>
<reference evidence="9 10" key="1">
    <citation type="submission" date="2021-01" db="EMBL/GenBank/DDBJ databases">
        <title>Whole genome shotgun sequence of Planobispora longispora NBRC 13918.</title>
        <authorList>
            <person name="Komaki H."/>
            <person name="Tamura T."/>
        </authorList>
    </citation>
    <scope>NUCLEOTIDE SEQUENCE [LARGE SCALE GENOMIC DNA]</scope>
    <source>
        <strain evidence="9 10">NBRC 13918</strain>
    </source>
</reference>
<dbReference type="GO" id="GO:0005886">
    <property type="term" value="C:plasma membrane"/>
    <property type="evidence" value="ECO:0007669"/>
    <property type="project" value="UniProtKB-SubCell"/>
</dbReference>
<evidence type="ECO:0000256" key="7">
    <source>
        <dbReference type="SAM" id="Phobius"/>
    </source>
</evidence>
<dbReference type="Pfam" id="PF02687">
    <property type="entry name" value="FtsX"/>
    <property type="match status" value="2"/>
</dbReference>
<gene>
    <name evidence="9" type="ORF">Plo01_21650</name>
</gene>
<feature type="transmembrane region" description="Helical" evidence="7">
    <location>
        <begin position="199"/>
        <end position="220"/>
    </location>
</feature>
<evidence type="ECO:0000256" key="1">
    <source>
        <dbReference type="ARBA" id="ARBA00004651"/>
    </source>
</evidence>
<protein>
    <submittedName>
        <fullName evidence="9">Transporter</fullName>
    </submittedName>
</protein>
<comment type="subcellular location">
    <subcellularLocation>
        <location evidence="1">Cell membrane</location>
        <topology evidence="1">Multi-pass membrane protein</topology>
    </subcellularLocation>
</comment>
<dbReference type="PANTHER" id="PTHR30572:SF4">
    <property type="entry name" value="ABC TRANSPORTER PERMEASE YTRF"/>
    <property type="match status" value="1"/>
</dbReference>
<keyword evidence="4 7" id="KW-1133">Transmembrane helix</keyword>
<feature type="transmembrane region" description="Helical" evidence="7">
    <location>
        <begin position="331"/>
        <end position="354"/>
    </location>
</feature>
<dbReference type="AlphaFoldDB" id="A0A8J3W5D2"/>
<evidence type="ECO:0000256" key="2">
    <source>
        <dbReference type="ARBA" id="ARBA00022475"/>
    </source>
</evidence>